<protein>
    <recommendedName>
        <fullName evidence="2">Fe2OG dioxygenase domain-containing protein</fullName>
    </recommendedName>
</protein>
<dbReference type="Gene3D" id="2.60.120.590">
    <property type="entry name" value="Alpha-ketoglutarate-dependent dioxygenase AlkB-like"/>
    <property type="match status" value="1"/>
</dbReference>
<evidence type="ECO:0000259" key="2">
    <source>
        <dbReference type="PROSITE" id="PS51471"/>
    </source>
</evidence>
<comment type="caution">
    <text evidence="3">The sequence shown here is derived from an EMBL/GenBank/DDBJ whole genome shotgun (WGS) entry which is preliminary data.</text>
</comment>
<evidence type="ECO:0000313" key="4">
    <source>
        <dbReference type="Proteomes" id="UP001162164"/>
    </source>
</evidence>
<dbReference type="Proteomes" id="UP001162164">
    <property type="component" value="Unassembled WGS sequence"/>
</dbReference>
<evidence type="ECO:0000313" key="3">
    <source>
        <dbReference type="EMBL" id="KAJ8971818.1"/>
    </source>
</evidence>
<dbReference type="InterPro" id="IPR037151">
    <property type="entry name" value="AlkB-like_sf"/>
</dbReference>
<dbReference type="EMBL" id="JAPWTJ010001429">
    <property type="protein sequence ID" value="KAJ8971818.1"/>
    <property type="molecule type" value="Genomic_DNA"/>
</dbReference>
<dbReference type="SUPFAM" id="SSF51197">
    <property type="entry name" value="Clavaminate synthase-like"/>
    <property type="match status" value="1"/>
</dbReference>
<proteinExistence type="predicted"/>
<keyword evidence="4" id="KW-1185">Reference proteome</keyword>
<dbReference type="InterPro" id="IPR032852">
    <property type="entry name" value="ALKBH2"/>
</dbReference>
<name>A0ABQ9J2S5_9CUCU</name>
<comment type="cofactor">
    <cofactor evidence="1">
        <name>Fe(2+)</name>
        <dbReference type="ChEBI" id="CHEBI:29033"/>
    </cofactor>
</comment>
<sequence>MKRVKIDLQSALQLSASKPSSGLKKVSSENLDVEYTVLLPAAVADELMAQLQQSVEYYEGDLTKVLRILLFVLVNYEGVIRSVKVFGKWHEIPRQQVAYGDEGMKYTFSGVTIKAKPWIPILIDVRDMLHTISGYQYNFVLINRYRNGKDHIGEHRDDEKEMDKNTPIASLSLGEKRTFVLKHRDARIKRPSRRDIPPVKIELEHGSLLLMNPPTNEYWYHSVPPRKSAKGVRINLTFRKINLLS</sequence>
<gene>
    <name evidence="3" type="ORF">NQ317_002935</name>
</gene>
<dbReference type="PANTHER" id="PTHR31573">
    <property type="entry name" value="ALPHA-KETOGLUTARATE-DEPENDENT DIOXYGENASE ALKB HOMOLOG 2"/>
    <property type="match status" value="1"/>
</dbReference>
<dbReference type="PROSITE" id="PS51471">
    <property type="entry name" value="FE2OG_OXY"/>
    <property type="match status" value="1"/>
</dbReference>
<feature type="domain" description="Fe2OG dioxygenase" evidence="2">
    <location>
        <begin position="136"/>
        <end position="242"/>
    </location>
</feature>
<dbReference type="PANTHER" id="PTHR31573:SF1">
    <property type="entry name" value="DNA OXIDATIVE DEMETHYLASE ALKBH2"/>
    <property type="match status" value="1"/>
</dbReference>
<dbReference type="Pfam" id="PF13532">
    <property type="entry name" value="2OG-FeII_Oxy_2"/>
    <property type="match status" value="1"/>
</dbReference>
<evidence type="ECO:0000256" key="1">
    <source>
        <dbReference type="ARBA" id="ARBA00001954"/>
    </source>
</evidence>
<dbReference type="InterPro" id="IPR027450">
    <property type="entry name" value="AlkB-like"/>
</dbReference>
<reference evidence="3" key="1">
    <citation type="journal article" date="2023" name="Insect Mol. Biol.">
        <title>Genome sequencing provides insights into the evolution of gene families encoding plant cell wall-degrading enzymes in longhorned beetles.</title>
        <authorList>
            <person name="Shin N.R."/>
            <person name="Okamura Y."/>
            <person name="Kirsch R."/>
            <person name="Pauchet Y."/>
        </authorList>
    </citation>
    <scope>NUCLEOTIDE SEQUENCE</scope>
    <source>
        <strain evidence="3">MMC_N1</strain>
    </source>
</reference>
<dbReference type="InterPro" id="IPR005123">
    <property type="entry name" value="Oxoglu/Fe-dep_dioxygenase_dom"/>
</dbReference>
<organism evidence="3 4">
    <name type="scientific">Molorchus minor</name>
    <dbReference type="NCBI Taxonomy" id="1323400"/>
    <lineage>
        <taxon>Eukaryota</taxon>
        <taxon>Metazoa</taxon>
        <taxon>Ecdysozoa</taxon>
        <taxon>Arthropoda</taxon>
        <taxon>Hexapoda</taxon>
        <taxon>Insecta</taxon>
        <taxon>Pterygota</taxon>
        <taxon>Neoptera</taxon>
        <taxon>Endopterygota</taxon>
        <taxon>Coleoptera</taxon>
        <taxon>Polyphaga</taxon>
        <taxon>Cucujiformia</taxon>
        <taxon>Chrysomeloidea</taxon>
        <taxon>Cerambycidae</taxon>
        <taxon>Lamiinae</taxon>
        <taxon>Monochamini</taxon>
        <taxon>Molorchus</taxon>
    </lineage>
</organism>
<accession>A0ABQ9J2S5</accession>